<proteinExistence type="predicted"/>
<dbReference type="Proteomes" id="UP000887569">
    <property type="component" value="Unplaced"/>
</dbReference>
<sequence>SKRKLRKKLLHWRHAATYVLHIKPFEASVPYDVRVLSHDFVFCIYETHHTEDVSLRPLCPYVRVFYSSAVPGGGC</sequence>
<name>A0A915C573_PARUN</name>
<evidence type="ECO:0000313" key="2">
    <source>
        <dbReference type="WBParaSite" id="PgR088_g019_t01"/>
    </source>
</evidence>
<evidence type="ECO:0000313" key="1">
    <source>
        <dbReference type="Proteomes" id="UP000887569"/>
    </source>
</evidence>
<organism evidence="1 2">
    <name type="scientific">Parascaris univalens</name>
    <name type="common">Nematode worm</name>
    <dbReference type="NCBI Taxonomy" id="6257"/>
    <lineage>
        <taxon>Eukaryota</taxon>
        <taxon>Metazoa</taxon>
        <taxon>Ecdysozoa</taxon>
        <taxon>Nematoda</taxon>
        <taxon>Chromadorea</taxon>
        <taxon>Rhabditida</taxon>
        <taxon>Spirurina</taxon>
        <taxon>Ascaridomorpha</taxon>
        <taxon>Ascaridoidea</taxon>
        <taxon>Ascarididae</taxon>
        <taxon>Parascaris</taxon>
    </lineage>
</organism>
<dbReference type="WBParaSite" id="PgR088_g019_t01">
    <property type="protein sequence ID" value="PgR088_g019_t01"/>
    <property type="gene ID" value="PgR088_g019"/>
</dbReference>
<protein>
    <submittedName>
        <fullName evidence="2">Ovule protein</fullName>
    </submittedName>
</protein>
<reference evidence="2" key="1">
    <citation type="submission" date="2022-11" db="UniProtKB">
        <authorList>
            <consortium name="WormBaseParasite"/>
        </authorList>
    </citation>
    <scope>IDENTIFICATION</scope>
</reference>
<accession>A0A915C573</accession>
<keyword evidence="1" id="KW-1185">Reference proteome</keyword>
<dbReference type="AlphaFoldDB" id="A0A915C573"/>